<feature type="transmembrane region" description="Helical" evidence="6">
    <location>
        <begin position="83"/>
        <end position="100"/>
    </location>
</feature>
<feature type="transmembrane region" description="Helical" evidence="6">
    <location>
        <begin position="213"/>
        <end position="233"/>
    </location>
</feature>
<name>A0A1H8E7I4_9BACT</name>
<dbReference type="RefSeq" id="WP_089918909.1">
    <property type="nucleotide sequence ID" value="NZ_FOBB01000008.1"/>
</dbReference>
<evidence type="ECO:0000313" key="9">
    <source>
        <dbReference type="Proteomes" id="UP000198984"/>
    </source>
</evidence>
<evidence type="ECO:0000256" key="1">
    <source>
        <dbReference type="ARBA" id="ARBA00004651"/>
    </source>
</evidence>
<comment type="subcellular location">
    <subcellularLocation>
        <location evidence="1">Cell membrane</location>
        <topology evidence="1">Multi-pass membrane protein</topology>
    </subcellularLocation>
</comment>
<dbReference type="STRING" id="573321.SAMN04488505_108208"/>
<keyword evidence="3 6" id="KW-0812">Transmembrane</keyword>
<dbReference type="Proteomes" id="UP000198984">
    <property type="component" value="Unassembled WGS sequence"/>
</dbReference>
<feature type="domain" description="Major facilitator superfamily (MFS) profile" evidence="7">
    <location>
        <begin position="16"/>
        <end position="392"/>
    </location>
</feature>
<dbReference type="Pfam" id="PF07690">
    <property type="entry name" value="MFS_1"/>
    <property type="match status" value="1"/>
</dbReference>
<dbReference type="GO" id="GO:0022857">
    <property type="term" value="F:transmembrane transporter activity"/>
    <property type="evidence" value="ECO:0007669"/>
    <property type="project" value="InterPro"/>
</dbReference>
<feature type="transmembrane region" description="Helical" evidence="6">
    <location>
        <begin position="170"/>
        <end position="192"/>
    </location>
</feature>
<keyword evidence="5 6" id="KW-0472">Membrane</keyword>
<dbReference type="EMBL" id="FOBB01000008">
    <property type="protein sequence ID" value="SEN15376.1"/>
    <property type="molecule type" value="Genomic_DNA"/>
</dbReference>
<feature type="transmembrane region" description="Helical" evidence="6">
    <location>
        <begin position="253"/>
        <end position="273"/>
    </location>
</feature>
<feature type="transmembrane region" description="Helical" evidence="6">
    <location>
        <begin position="53"/>
        <end position="76"/>
    </location>
</feature>
<keyword evidence="2" id="KW-1003">Cell membrane</keyword>
<dbReference type="CDD" id="cd17324">
    <property type="entry name" value="MFS_NepI_like"/>
    <property type="match status" value="1"/>
</dbReference>
<gene>
    <name evidence="8" type="ORF">SAMN04488505_108208</name>
</gene>
<dbReference type="InterPro" id="IPR050189">
    <property type="entry name" value="MFS_Efflux_Transporters"/>
</dbReference>
<feature type="transmembrane region" description="Helical" evidence="6">
    <location>
        <begin position="106"/>
        <end position="131"/>
    </location>
</feature>
<feature type="transmembrane region" description="Helical" evidence="6">
    <location>
        <begin position="304"/>
        <end position="327"/>
    </location>
</feature>
<evidence type="ECO:0000256" key="4">
    <source>
        <dbReference type="ARBA" id="ARBA00022989"/>
    </source>
</evidence>
<dbReference type="PANTHER" id="PTHR43124">
    <property type="entry name" value="PURINE EFFLUX PUMP PBUE"/>
    <property type="match status" value="1"/>
</dbReference>
<evidence type="ECO:0000256" key="5">
    <source>
        <dbReference type="ARBA" id="ARBA00023136"/>
    </source>
</evidence>
<dbReference type="PANTHER" id="PTHR43124:SF5">
    <property type="entry name" value="PURINE RIBONUCLEOSIDE EFFLUX PUMP NEPI"/>
    <property type="match status" value="1"/>
</dbReference>
<dbReference type="SUPFAM" id="SSF103473">
    <property type="entry name" value="MFS general substrate transporter"/>
    <property type="match status" value="1"/>
</dbReference>
<proteinExistence type="predicted"/>
<feature type="transmembrane region" description="Helical" evidence="6">
    <location>
        <begin position="280"/>
        <end position="298"/>
    </location>
</feature>
<feature type="transmembrane region" description="Helical" evidence="6">
    <location>
        <begin position="369"/>
        <end position="388"/>
    </location>
</feature>
<accession>A0A1H8E7I4</accession>
<organism evidence="8 9">
    <name type="scientific">Chitinophaga rupis</name>
    <dbReference type="NCBI Taxonomy" id="573321"/>
    <lineage>
        <taxon>Bacteria</taxon>
        <taxon>Pseudomonadati</taxon>
        <taxon>Bacteroidota</taxon>
        <taxon>Chitinophagia</taxon>
        <taxon>Chitinophagales</taxon>
        <taxon>Chitinophagaceae</taxon>
        <taxon>Chitinophaga</taxon>
    </lineage>
</organism>
<protein>
    <submittedName>
        <fullName evidence="8">Predicted arabinose efflux permease, MFS family</fullName>
    </submittedName>
</protein>
<dbReference type="PROSITE" id="PS50850">
    <property type="entry name" value="MFS"/>
    <property type="match status" value="1"/>
</dbReference>
<dbReference type="InterPro" id="IPR011701">
    <property type="entry name" value="MFS"/>
</dbReference>
<dbReference type="GO" id="GO:0005886">
    <property type="term" value="C:plasma membrane"/>
    <property type="evidence" value="ECO:0007669"/>
    <property type="project" value="UniProtKB-SubCell"/>
</dbReference>
<dbReference type="InterPro" id="IPR020846">
    <property type="entry name" value="MFS_dom"/>
</dbReference>
<keyword evidence="4 6" id="KW-1133">Transmembrane helix</keyword>
<dbReference type="AlphaFoldDB" id="A0A1H8E7I4"/>
<keyword evidence="9" id="KW-1185">Reference proteome</keyword>
<evidence type="ECO:0000256" key="6">
    <source>
        <dbReference type="SAM" id="Phobius"/>
    </source>
</evidence>
<sequence length="412" mass="43762">MKQHISTVELTVKPAWNAVFALALAVSGLIVSEFLPVSLLTPMAKDLRITEGIAGQAISVTAIVAMVSSLLIAVITQRMNRRLVLLAFCVLQIISNLLVANAPDFALLLTGRVLLGIGLGGFWSMAAATALRLVPANRVSKALSIIFSAVSVATVLAAPLGSYLGTHLGWRSVFLIAAAIGGIAFIWQLATLPSMPTDKARKISDLFRVLKRPNIKAGMLATMFAFIAYATFFTYLRPFLETVTRVNENTLSTILLGFGIANLLGSTFSRYLLEWNLLRSLALMPFMMAVMVTGLVTFGNITVVAAVLVSLWAMALGVIQVGWTAWLTKTIPDEAESGGGIQIAVIQLAITAGAAFGGILYDYTGAKGVFTSSGIFALIAALVVLLAFRRSSNRVNNAGQSHKGQCATKLVA</sequence>
<evidence type="ECO:0000256" key="2">
    <source>
        <dbReference type="ARBA" id="ARBA00022475"/>
    </source>
</evidence>
<evidence type="ECO:0000259" key="7">
    <source>
        <dbReference type="PROSITE" id="PS50850"/>
    </source>
</evidence>
<dbReference type="InterPro" id="IPR036259">
    <property type="entry name" value="MFS_trans_sf"/>
</dbReference>
<feature type="transmembrane region" description="Helical" evidence="6">
    <location>
        <begin position="143"/>
        <end position="164"/>
    </location>
</feature>
<evidence type="ECO:0000256" key="3">
    <source>
        <dbReference type="ARBA" id="ARBA00022692"/>
    </source>
</evidence>
<evidence type="ECO:0000313" key="8">
    <source>
        <dbReference type="EMBL" id="SEN15376.1"/>
    </source>
</evidence>
<feature type="transmembrane region" description="Helical" evidence="6">
    <location>
        <begin position="339"/>
        <end position="363"/>
    </location>
</feature>
<dbReference type="Gene3D" id="1.20.1250.20">
    <property type="entry name" value="MFS general substrate transporter like domains"/>
    <property type="match status" value="1"/>
</dbReference>
<feature type="transmembrane region" description="Helical" evidence="6">
    <location>
        <begin position="20"/>
        <end position="41"/>
    </location>
</feature>
<reference evidence="8 9" key="1">
    <citation type="submission" date="2016-10" db="EMBL/GenBank/DDBJ databases">
        <authorList>
            <person name="de Groot N.N."/>
        </authorList>
    </citation>
    <scope>NUCLEOTIDE SEQUENCE [LARGE SCALE GENOMIC DNA]</scope>
    <source>
        <strain evidence="8 9">DSM 21039</strain>
    </source>
</reference>
<dbReference type="OrthoDB" id="2810795at2"/>